<feature type="transmembrane region" description="Helical" evidence="1">
    <location>
        <begin position="31"/>
        <end position="55"/>
    </location>
</feature>
<accession>A0AAN0RR24</accession>
<name>A0AAN0RR24_9BURK</name>
<dbReference type="Proteomes" id="UP000029413">
    <property type="component" value="Chromosome 1"/>
</dbReference>
<gene>
    <name evidence="2" type="ORF">DM39_1534</name>
</gene>
<protein>
    <submittedName>
        <fullName evidence="2">Membrane protein</fullName>
    </submittedName>
</protein>
<keyword evidence="3" id="KW-1185">Reference proteome</keyword>
<evidence type="ECO:0000313" key="3">
    <source>
        <dbReference type="Proteomes" id="UP000029413"/>
    </source>
</evidence>
<feature type="transmembrane region" description="Helical" evidence="1">
    <location>
        <begin position="6"/>
        <end position="24"/>
    </location>
</feature>
<dbReference type="KEGG" id="bcen:DM39_1534"/>
<reference evidence="2 3" key="1">
    <citation type="submission" date="2014-05" db="EMBL/GenBank/DDBJ databases">
        <authorList>
            <person name="Bishop-Lilly K.A."/>
            <person name="Broomall S.M."/>
            <person name="Chain P.S."/>
            <person name="Chertkov O."/>
            <person name="Coyne S.R."/>
            <person name="Daligault H.E."/>
            <person name="Davenport K.W."/>
            <person name="Erkkila T."/>
            <person name="Frey K.G."/>
            <person name="Gibbons H.S."/>
            <person name="Gu W."/>
            <person name="Jaissle J."/>
            <person name="Johnson S.L."/>
            <person name="Koroleva G.I."/>
            <person name="Ladner J.T."/>
            <person name="Lo C.-C."/>
            <person name="Minogue T.D."/>
            <person name="Munk C."/>
            <person name="Palacios G.F."/>
            <person name="Redden C.L."/>
            <person name="Rosenzweig C.N."/>
            <person name="Scholz M.B."/>
            <person name="Teshima H."/>
            <person name="Xu Y."/>
        </authorList>
    </citation>
    <scope>NUCLEOTIDE SEQUENCE [LARGE SCALE GENOMIC DNA]</scope>
    <source>
        <strain evidence="2 3">DDS 22E-1</strain>
    </source>
</reference>
<evidence type="ECO:0000256" key="1">
    <source>
        <dbReference type="SAM" id="Phobius"/>
    </source>
</evidence>
<dbReference type="AlphaFoldDB" id="A0AAN0RR24"/>
<keyword evidence="1" id="KW-0812">Transmembrane</keyword>
<keyword evidence="1" id="KW-0472">Membrane</keyword>
<keyword evidence="1" id="KW-1133">Transmembrane helix</keyword>
<dbReference type="EMBL" id="CP007783">
    <property type="protein sequence ID" value="AIO32267.1"/>
    <property type="molecule type" value="Genomic_DNA"/>
</dbReference>
<organism evidence="2 3">
    <name type="scientific">Burkholderia cenocepacia</name>
    <dbReference type="NCBI Taxonomy" id="95486"/>
    <lineage>
        <taxon>Bacteria</taxon>
        <taxon>Pseudomonadati</taxon>
        <taxon>Pseudomonadota</taxon>
        <taxon>Betaproteobacteria</taxon>
        <taxon>Burkholderiales</taxon>
        <taxon>Burkholderiaceae</taxon>
        <taxon>Burkholderia</taxon>
        <taxon>Burkholderia cepacia complex</taxon>
    </lineage>
</organism>
<evidence type="ECO:0000313" key="2">
    <source>
        <dbReference type="EMBL" id="AIO32267.1"/>
    </source>
</evidence>
<sequence length="89" mass="10028">MNALEFVYFVLHVVLCVAVGWLLCLRGQPRVWRVVLGMIQFGALWNLTGLIWLGYSTVWPGEPIITGGFCLVAVGMIFFKQKLVTRRAS</sequence>
<proteinExistence type="predicted"/>
<feature type="transmembrane region" description="Helical" evidence="1">
    <location>
        <begin position="61"/>
        <end position="79"/>
    </location>
</feature>